<gene>
    <name evidence="1" type="ORF">POTOM_023036</name>
</gene>
<protein>
    <submittedName>
        <fullName evidence="1">Uncharacterized protein</fullName>
    </submittedName>
</protein>
<evidence type="ECO:0000313" key="1">
    <source>
        <dbReference type="EMBL" id="KAG6771656.1"/>
    </source>
</evidence>
<dbReference type="EMBL" id="JAAWWB010000011">
    <property type="protein sequence ID" value="KAG6771656.1"/>
    <property type="molecule type" value="Genomic_DNA"/>
</dbReference>
<dbReference type="AlphaFoldDB" id="A0A8X7ZM96"/>
<sequence>MNLGLGHCSKPTHYRVKTCGIQTRLQLLKQLHDLGLRTSYKEFSQLLKETNEGVMALPNLCMFLCRKPANRTTSRWVEEALLRLKESKALHLWNKKNRELITGYGSFMLRLISDHYFVCQHIHHSGRKFLSQ</sequence>
<name>A0A8X7ZM96_POPTO</name>
<evidence type="ECO:0000313" key="2">
    <source>
        <dbReference type="Proteomes" id="UP000886885"/>
    </source>
</evidence>
<dbReference type="Proteomes" id="UP000886885">
    <property type="component" value="Chromosome 6A"/>
</dbReference>
<accession>A0A8X7ZM96</accession>
<proteinExistence type="predicted"/>
<reference evidence="1" key="1">
    <citation type="journal article" date="2020" name="bioRxiv">
        <title>Hybrid origin of Populus tomentosa Carr. identified through genome sequencing and phylogenomic analysis.</title>
        <authorList>
            <person name="An X."/>
            <person name="Gao K."/>
            <person name="Chen Z."/>
            <person name="Li J."/>
            <person name="Yang X."/>
            <person name="Yang X."/>
            <person name="Zhou J."/>
            <person name="Guo T."/>
            <person name="Zhao T."/>
            <person name="Huang S."/>
            <person name="Miao D."/>
            <person name="Khan W.U."/>
            <person name="Rao P."/>
            <person name="Ye M."/>
            <person name="Lei B."/>
            <person name="Liao W."/>
            <person name="Wang J."/>
            <person name="Ji L."/>
            <person name="Li Y."/>
            <person name="Guo B."/>
            <person name="Mustafa N.S."/>
            <person name="Li S."/>
            <person name="Yun Q."/>
            <person name="Keller S.R."/>
            <person name="Mao J."/>
            <person name="Zhang R."/>
            <person name="Strauss S.H."/>
        </authorList>
    </citation>
    <scope>NUCLEOTIDE SEQUENCE</scope>
    <source>
        <strain evidence="1">GM15</strain>
        <tissue evidence="1">Leaf</tissue>
    </source>
</reference>
<keyword evidence="2" id="KW-1185">Reference proteome</keyword>
<organism evidence="1 2">
    <name type="scientific">Populus tomentosa</name>
    <name type="common">Chinese white poplar</name>
    <dbReference type="NCBI Taxonomy" id="118781"/>
    <lineage>
        <taxon>Eukaryota</taxon>
        <taxon>Viridiplantae</taxon>
        <taxon>Streptophyta</taxon>
        <taxon>Embryophyta</taxon>
        <taxon>Tracheophyta</taxon>
        <taxon>Spermatophyta</taxon>
        <taxon>Magnoliopsida</taxon>
        <taxon>eudicotyledons</taxon>
        <taxon>Gunneridae</taxon>
        <taxon>Pentapetalae</taxon>
        <taxon>rosids</taxon>
        <taxon>fabids</taxon>
        <taxon>Malpighiales</taxon>
        <taxon>Salicaceae</taxon>
        <taxon>Saliceae</taxon>
        <taxon>Populus</taxon>
    </lineage>
</organism>
<comment type="caution">
    <text evidence="1">The sequence shown here is derived from an EMBL/GenBank/DDBJ whole genome shotgun (WGS) entry which is preliminary data.</text>
</comment>